<dbReference type="Proteomes" id="UP000054314">
    <property type="component" value="Unassembled WGS sequence"/>
</dbReference>
<name>A0A0A0BLZ9_9CELL</name>
<dbReference type="OrthoDB" id="4248066at2"/>
<reference evidence="2 3" key="1">
    <citation type="submission" date="2013-08" db="EMBL/GenBank/DDBJ databases">
        <title>Genome sequencing of Cellulomonas bogoriensis 69B4.</title>
        <authorList>
            <person name="Chen F."/>
            <person name="Li Y."/>
            <person name="Wang G."/>
        </authorList>
    </citation>
    <scope>NUCLEOTIDE SEQUENCE [LARGE SCALE GENOMIC DNA]</scope>
    <source>
        <strain evidence="2 3">69B4</strain>
    </source>
</reference>
<dbReference type="Pfam" id="PF13460">
    <property type="entry name" value="NAD_binding_10"/>
    <property type="match status" value="1"/>
</dbReference>
<dbReference type="Gene3D" id="3.40.50.720">
    <property type="entry name" value="NAD(P)-binding Rossmann-like Domain"/>
    <property type="match status" value="1"/>
</dbReference>
<gene>
    <name evidence="2" type="ORF">N869_07140</name>
</gene>
<keyword evidence="3" id="KW-1185">Reference proteome</keyword>
<dbReference type="InterPro" id="IPR016040">
    <property type="entry name" value="NAD(P)-bd_dom"/>
</dbReference>
<dbReference type="PANTHER" id="PTHR15020:SF50">
    <property type="entry name" value="UPF0659 PROTEIN YMR090W"/>
    <property type="match status" value="1"/>
</dbReference>
<dbReference type="InterPro" id="IPR036291">
    <property type="entry name" value="NAD(P)-bd_dom_sf"/>
</dbReference>
<comment type="caution">
    <text evidence="2">The sequence shown here is derived from an EMBL/GenBank/DDBJ whole genome shotgun (WGS) entry which is preliminary data.</text>
</comment>
<proteinExistence type="predicted"/>
<dbReference type="AlphaFoldDB" id="A0A0A0BLZ9"/>
<protein>
    <submittedName>
        <fullName evidence="2">NAD-dependent dehydratase</fullName>
    </submittedName>
</protein>
<evidence type="ECO:0000313" key="3">
    <source>
        <dbReference type="Proteomes" id="UP000054314"/>
    </source>
</evidence>
<evidence type="ECO:0000313" key="2">
    <source>
        <dbReference type="EMBL" id="KGM08991.1"/>
    </source>
</evidence>
<dbReference type="SUPFAM" id="SSF51735">
    <property type="entry name" value="NAD(P)-binding Rossmann-fold domains"/>
    <property type="match status" value="1"/>
</dbReference>
<dbReference type="EMBL" id="AXCZ01000226">
    <property type="protein sequence ID" value="KGM08991.1"/>
    <property type="molecule type" value="Genomic_DNA"/>
</dbReference>
<sequence length="231" mass="23497">MRIVIAGGHGQIAMRLTRRLTSRGDTVVGMVRNPDHVGDLAALGAEAAVVDLEHADVPAVAPTLEGADAVVFAAGAGPGSGIARKDTVDRAAAALLADAAEAAQVRRYVLVSAMGVDHADQVEDETFRAYLHAKAASEQDLRARDLDWTIVRPGGLTDDEGTGRVLLAGSVDRAQIPREDVAAVLAAVLDEPASAGLTLEVVSGEDLVDAAVQAASRGEPGDGSAGAVADA</sequence>
<feature type="domain" description="NAD(P)-binding" evidence="1">
    <location>
        <begin position="7"/>
        <end position="192"/>
    </location>
</feature>
<dbReference type="CDD" id="cd05243">
    <property type="entry name" value="SDR_a5"/>
    <property type="match status" value="1"/>
</dbReference>
<dbReference type="RefSeq" id="WP_052105583.1">
    <property type="nucleotide sequence ID" value="NZ_AXCZ01000226.1"/>
</dbReference>
<organism evidence="2 3">
    <name type="scientific">Cellulomonas bogoriensis 69B4 = DSM 16987</name>
    <dbReference type="NCBI Taxonomy" id="1386082"/>
    <lineage>
        <taxon>Bacteria</taxon>
        <taxon>Bacillati</taxon>
        <taxon>Actinomycetota</taxon>
        <taxon>Actinomycetes</taxon>
        <taxon>Micrococcales</taxon>
        <taxon>Cellulomonadaceae</taxon>
        <taxon>Cellulomonas</taxon>
    </lineage>
</organism>
<evidence type="ECO:0000259" key="1">
    <source>
        <dbReference type="Pfam" id="PF13460"/>
    </source>
</evidence>
<dbReference type="PANTHER" id="PTHR15020">
    <property type="entry name" value="FLAVIN REDUCTASE-RELATED"/>
    <property type="match status" value="1"/>
</dbReference>
<accession>A0A0A0BLZ9</accession>